<dbReference type="InParanoid" id="A0A6J3BWS2"/>
<protein>
    <submittedName>
        <fullName evidence="3">Uncharacterized protein LOC116412824</fullName>
    </submittedName>
</protein>
<evidence type="ECO:0000313" key="3">
    <source>
        <dbReference type="RefSeq" id="XP_031764135.2"/>
    </source>
</evidence>
<name>A0A6J3BWS2_GALME</name>
<sequence>MADNVYSTPVNTITRETLTVLITNNVMNESLEFNSDCEEMETESPIRKPNLRPISKKLFHSPLSEHNSNEDTFTRRNNDQSKRCRKRKQNLIPDSCKKIKKAHITECNRSGYSPETSGGMRKKVLISLFYNKEYSMDVDSPS</sequence>
<evidence type="ECO:0000313" key="2">
    <source>
        <dbReference type="Proteomes" id="UP001652740"/>
    </source>
</evidence>
<proteinExistence type="predicted"/>
<organism evidence="2 3">
    <name type="scientific">Galleria mellonella</name>
    <name type="common">Greater wax moth</name>
    <dbReference type="NCBI Taxonomy" id="7137"/>
    <lineage>
        <taxon>Eukaryota</taxon>
        <taxon>Metazoa</taxon>
        <taxon>Ecdysozoa</taxon>
        <taxon>Arthropoda</taxon>
        <taxon>Hexapoda</taxon>
        <taxon>Insecta</taxon>
        <taxon>Pterygota</taxon>
        <taxon>Neoptera</taxon>
        <taxon>Endopterygota</taxon>
        <taxon>Lepidoptera</taxon>
        <taxon>Glossata</taxon>
        <taxon>Ditrysia</taxon>
        <taxon>Pyraloidea</taxon>
        <taxon>Pyralidae</taxon>
        <taxon>Galleriinae</taxon>
        <taxon>Galleria</taxon>
    </lineage>
</organism>
<feature type="region of interest" description="Disordered" evidence="1">
    <location>
        <begin position="61"/>
        <end position="89"/>
    </location>
</feature>
<reference evidence="3" key="1">
    <citation type="submission" date="2025-08" db="UniProtKB">
        <authorList>
            <consortium name="RefSeq"/>
        </authorList>
    </citation>
    <scope>IDENTIFICATION</scope>
    <source>
        <tissue evidence="3">Whole larvae</tissue>
    </source>
</reference>
<gene>
    <name evidence="3" type="primary">LOC116412824</name>
</gene>
<evidence type="ECO:0000256" key="1">
    <source>
        <dbReference type="SAM" id="MobiDB-lite"/>
    </source>
</evidence>
<dbReference type="RefSeq" id="XP_031764135.2">
    <property type="nucleotide sequence ID" value="XM_031908275.2"/>
</dbReference>
<feature type="compositionally biased region" description="Basic and acidic residues" evidence="1">
    <location>
        <begin position="67"/>
        <end position="82"/>
    </location>
</feature>
<dbReference type="Proteomes" id="UP001652740">
    <property type="component" value="Unplaced"/>
</dbReference>
<dbReference type="KEGG" id="gmw:116412824"/>
<dbReference type="GeneID" id="116412824"/>
<dbReference type="AlphaFoldDB" id="A0A6J3BWS2"/>
<accession>A0A6J3BWS2</accession>
<keyword evidence="2" id="KW-1185">Reference proteome</keyword>